<name>A0A3P7JER2_STRVU</name>
<proteinExistence type="predicted"/>
<keyword evidence="3" id="KW-1185">Reference proteome</keyword>
<organism evidence="2 3">
    <name type="scientific">Strongylus vulgaris</name>
    <name type="common">Blood worm</name>
    <dbReference type="NCBI Taxonomy" id="40348"/>
    <lineage>
        <taxon>Eukaryota</taxon>
        <taxon>Metazoa</taxon>
        <taxon>Ecdysozoa</taxon>
        <taxon>Nematoda</taxon>
        <taxon>Chromadorea</taxon>
        <taxon>Rhabditida</taxon>
        <taxon>Rhabditina</taxon>
        <taxon>Rhabditomorpha</taxon>
        <taxon>Strongyloidea</taxon>
        <taxon>Strongylidae</taxon>
        <taxon>Strongylus</taxon>
    </lineage>
</organism>
<evidence type="ECO:0000313" key="3">
    <source>
        <dbReference type="Proteomes" id="UP000270094"/>
    </source>
</evidence>
<gene>
    <name evidence="2" type="ORF">SVUK_LOCUS11632</name>
</gene>
<protein>
    <recommendedName>
        <fullName evidence="4">SXP/RAL-2 family protein Ani s 5-like cation-binding domain-containing protein</fullName>
    </recommendedName>
</protein>
<evidence type="ECO:0000313" key="2">
    <source>
        <dbReference type="EMBL" id="VDM76634.1"/>
    </source>
</evidence>
<sequence>MLKLVVLVALIAAISAVWDGKIQDIPGVSIANMERLRALLNPLPKDKNEVTEKMSTWMNGLTETEKTSFEAFLEEMRKKYPQGMPVITP</sequence>
<evidence type="ECO:0008006" key="4">
    <source>
        <dbReference type="Google" id="ProtNLM"/>
    </source>
</evidence>
<dbReference type="EMBL" id="UYYB01097394">
    <property type="protein sequence ID" value="VDM76634.1"/>
    <property type="molecule type" value="Genomic_DNA"/>
</dbReference>
<dbReference type="OrthoDB" id="5855256at2759"/>
<reference evidence="2 3" key="1">
    <citation type="submission" date="2018-11" db="EMBL/GenBank/DDBJ databases">
        <authorList>
            <consortium name="Pathogen Informatics"/>
        </authorList>
    </citation>
    <scope>NUCLEOTIDE SEQUENCE [LARGE SCALE GENOMIC DNA]</scope>
</reference>
<feature type="chain" id="PRO_5018284643" description="SXP/RAL-2 family protein Ani s 5-like cation-binding domain-containing protein" evidence="1">
    <location>
        <begin position="17"/>
        <end position="89"/>
    </location>
</feature>
<evidence type="ECO:0000256" key="1">
    <source>
        <dbReference type="SAM" id="SignalP"/>
    </source>
</evidence>
<dbReference type="Proteomes" id="UP000270094">
    <property type="component" value="Unassembled WGS sequence"/>
</dbReference>
<feature type="signal peptide" evidence="1">
    <location>
        <begin position="1"/>
        <end position="16"/>
    </location>
</feature>
<dbReference type="AlphaFoldDB" id="A0A3P7JER2"/>
<accession>A0A3P7JER2</accession>
<keyword evidence="1" id="KW-0732">Signal</keyword>